<feature type="domain" description="Recombinase" evidence="3">
    <location>
        <begin position="159"/>
        <end position="294"/>
    </location>
</feature>
<reference evidence="4 5" key="1">
    <citation type="submission" date="2016-06" db="EMBL/GenBank/DDBJ databases">
        <title>Draft Genome Sequence of Tenacibaculum soleae UCD-KL19.</title>
        <authorList>
            <person name="Eisen J.A."/>
            <person name="Coil D.A."/>
            <person name="Lujan K.M."/>
        </authorList>
    </citation>
    <scope>NUCLEOTIDE SEQUENCE [LARGE SCALE GENOMIC DNA]</scope>
    <source>
        <strain evidence="4 5">UCD-KL19</strain>
    </source>
</reference>
<dbReference type="Pfam" id="PF07508">
    <property type="entry name" value="Recombinase"/>
    <property type="match status" value="1"/>
</dbReference>
<dbReference type="Gene3D" id="3.90.1750.20">
    <property type="entry name" value="Putative Large Serine Recombinase, Chain B, Domain 2"/>
    <property type="match status" value="1"/>
</dbReference>
<dbReference type="RefSeq" id="WP_068705125.1">
    <property type="nucleotide sequence ID" value="NZ_MAKX01000013.1"/>
</dbReference>
<evidence type="ECO:0008006" key="6">
    <source>
        <dbReference type="Google" id="ProtNLM"/>
    </source>
</evidence>
<dbReference type="InterPro" id="IPR050639">
    <property type="entry name" value="SSR_resolvase"/>
</dbReference>
<feature type="domain" description="Resolvase/invertase-type recombinase catalytic" evidence="2">
    <location>
        <begin position="1"/>
        <end position="152"/>
    </location>
</feature>
<dbReference type="CDD" id="cd00338">
    <property type="entry name" value="Ser_Recombinase"/>
    <property type="match status" value="1"/>
</dbReference>
<sequence>MLGIYVRLSVEDEESNSIQNQIDEALKYAKLNNYEDSQIIIYNEGEGVKGSIPIKQRSELSRLVQDIKSEKIKIVYTRKQNRISRKLKILDEFLTIIEKYKTLIYFGDKGLLDLSLPASKMVLQVFGAMDEFAPNNQSFETKRSLQNRASTGKIWGRLPYGYISVDGKPVIDEYEASVIRRIYNESLKGSGTRKIAKGLNEDGIDTKSKRLILQNPNKKDYKESRIINNKNGTVVTYNRSKSLWNQKTIYSVLRNRWYIGERTYNGVVYKLPKAIITKKLFNDVQSNLKKNTNNSGKDVKHKYLLKGLLICDKCGRFYNGVRKHNNNKNSSAKYIGNYYGCSSKRSINYECDNFGLSIPMVESFIIKHLLKDKSLIEHLKLVDEQDDSISAIKDDLNSFKEQLKEQEHIRNNIEDLLFKKGIDNTERFQIKLNNTELNIRGLLTKIQNTENLLERKINVNRVTNFKENQETFKPNWNFTQYQTAIKKLVDEIRILGAKDINDKKFFTFKIKYKDFDEYSIFTTRNPYNKWLWLNKVTKTPTQEDLEERERFIELINDTEKGDIKTFDDSLNKSKPEFYISKGDDILINKEDIIEFD</sequence>
<dbReference type="GO" id="GO:0003677">
    <property type="term" value="F:DNA binding"/>
    <property type="evidence" value="ECO:0007669"/>
    <property type="project" value="InterPro"/>
</dbReference>
<gene>
    <name evidence="4" type="ORF">BA195_10065</name>
</gene>
<protein>
    <recommendedName>
        <fullName evidence="6">Resolvase/invertase-type recombinase catalytic domain-containing protein</fullName>
    </recommendedName>
</protein>
<dbReference type="PANTHER" id="PTHR30461">
    <property type="entry name" value="DNA-INVERTASE FROM LAMBDOID PROPHAGE"/>
    <property type="match status" value="1"/>
</dbReference>
<dbReference type="AlphaFoldDB" id="A0A1B9XYJ6"/>
<dbReference type="Pfam" id="PF00239">
    <property type="entry name" value="Resolvase"/>
    <property type="match status" value="1"/>
</dbReference>
<dbReference type="GO" id="GO:0000150">
    <property type="term" value="F:DNA strand exchange activity"/>
    <property type="evidence" value="ECO:0007669"/>
    <property type="project" value="InterPro"/>
</dbReference>
<dbReference type="InterPro" id="IPR011109">
    <property type="entry name" value="DNA_bind_recombinase_dom"/>
</dbReference>
<comment type="caution">
    <text evidence="4">The sequence shown here is derived from an EMBL/GenBank/DDBJ whole genome shotgun (WGS) entry which is preliminary data.</text>
</comment>
<evidence type="ECO:0000313" key="4">
    <source>
        <dbReference type="EMBL" id="OCK42511.1"/>
    </source>
</evidence>
<dbReference type="SUPFAM" id="SSF53041">
    <property type="entry name" value="Resolvase-like"/>
    <property type="match status" value="1"/>
</dbReference>
<dbReference type="InterPro" id="IPR006119">
    <property type="entry name" value="Resolv_N"/>
</dbReference>
<dbReference type="InterPro" id="IPR025827">
    <property type="entry name" value="Zn_ribbon_recom_dom"/>
</dbReference>
<dbReference type="PROSITE" id="PS51737">
    <property type="entry name" value="RECOMBINASE_DNA_BIND"/>
    <property type="match status" value="1"/>
</dbReference>
<accession>A0A1B9XYJ6</accession>
<evidence type="ECO:0000313" key="5">
    <source>
        <dbReference type="Proteomes" id="UP000093186"/>
    </source>
</evidence>
<dbReference type="Gene3D" id="3.40.50.1390">
    <property type="entry name" value="Resolvase, N-terminal catalytic domain"/>
    <property type="match status" value="1"/>
</dbReference>
<name>A0A1B9XYJ6_9FLAO</name>
<dbReference type="Proteomes" id="UP000093186">
    <property type="component" value="Unassembled WGS sequence"/>
</dbReference>
<dbReference type="PROSITE" id="PS51736">
    <property type="entry name" value="RECOMBINASES_3"/>
    <property type="match status" value="1"/>
</dbReference>
<keyword evidence="1" id="KW-0175">Coiled coil</keyword>
<dbReference type="PANTHER" id="PTHR30461:SF23">
    <property type="entry name" value="DNA RECOMBINASE-RELATED"/>
    <property type="match status" value="1"/>
</dbReference>
<evidence type="ECO:0000259" key="3">
    <source>
        <dbReference type="PROSITE" id="PS51737"/>
    </source>
</evidence>
<evidence type="ECO:0000259" key="2">
    <source>
        <dbReference type="PROSITE" id="PS51736"/>
    </source>
</evidence>
<evidence type="ECO:0000256" key="1">
    <source>
        <dbReference type="SAM" id="Coils"/>
    </source>
</evidence>
<dbReference type="Pfam" id="PF13408">
    <property type="entry name" value="Zn_ribbon_recom"/>
    <property type="match status" value="1"/>
</dbReference>
<dbReference type="InterPro" id="IPR038109">
    <property type="entry name" value="DNA_bind_recomb_sf"/>
</dbReference>
<feature type="coiled-coil region" evidence="1">
    <location>
        <begin position="389"/>
        <end position="452"/>
    </location>
</feature>
<keyword evidence="5" id="KW-1185">Reference proteome</keyword>
<dbReference type="InterPro" id="IPR036162">
    <property type="entry name" value="Resolvase-like_N_sf"/>
</dbReference>
<dbReference type="EMBL" id="MAKX01000013">
    <property type="protein sequence ID" value="OCK42511.1"/>
    <property type="molecule type" value="Genomic_DNA"/>
</dbReference>
<organism evidence="4 5">
    <name type="scientific">Tenacibaculum soleae</name>
    <dbReference type="NCBI Taxonomy" id="447689"/>
    <lineage>
        <taxon>Bacteria</taxon>
        <taxon>Pseudomonadati</taxon>
        <taxon>Bacteroidota</taxon>
        <taxon>Flavobacteriia</taxon>
        <taxon>Flavobacteriales</taxon>
        <taxon>Flavobacteriaceae</taxon>
        <taxon>Tenacibaculum</taxon>
    </lineage>
</organism>
<dbReference type="SMART" id="SM00857">
    <property type="entry name" value="Resolvase"/>
    <property type="match status" value="1"/>
</dbReference>
<dbReference type="OrthoDB" id="9815006at2"/>
<proteinExistence type="predicted"/>